<feature type="domain" description="J" evidence="1">
    <location>
        <begin position="40"/>
        <end position="110"/>
    </location>
</feature>
<dbReference type="InterPro" id="IPR018253">
    <property type="entry name" value="DnaJ_domain_CS"/>
</dbReference>
<proteinExistence type="predicted"/>
<dbReference type="Gene3D" id="1.10.287.110">
    <property type="entry name" value="DnaJ domain"/>
    <property type="match status" value="1"/>
</dbReference>
<dbReference type="Pfam" id="PF00226">
    <property type="entry name" value="DnaJ"/>
    <property type="match status" value="1"/>
</dbReference>
<sequence length="260" mass="30609">MGPESDSKSKLVVQICSFSTSLIACKHRQIYGSVSSRFIDWYRLLGVDEDSDMEVIRKQYRKLGTVFFAALQLHPDKNKHPKAEIAFKLVLEAYSCLSNDSKRRDFNLVRRKHFCIDCNGIPYVPEAKQLRNASRSSCIRQEELRNIKERFREEAIVMERCLRTNSATRNESPVFNLSDRLFQNRDSRKESPVFDPSNYMFQGYPHIRNRIYREPTSFWCSQRSNLYSSNGQWTRTRDSPMFENRSSDQLFKHKSTCVRS</sequence>
<dbReference type="AlphaFoldDB" id="A0AAV8TJT8"/>
<dbReference type="Proteomes" id="UP001159364">
    <property type="component" value="Linkage Group LG05"/>
</dbReference>
<dbReference type="SUPFAM" id="SSF46565">
    <property type="entry name" value="Chaperone J-domain"/>
    <property type="match status" value="1"/>
</dbReference>
<name>A0AAV8TJT8_9ROSI</name>
<accession>A0AAV8TJT8</accession>
<dbReference type="EMBL" id="JAIWQS010000005">
    <property type="protein sequence ID" value="KAJ8766419.1"/>
    <property type="molecule type" value="Genomic_DNA"/>
</dbReference>
<dbReference type="InterPro" id="IPR001623">
    <property type="entry name" value="DnaJ_domain"/>
</dbReference>
<protein>
    <recommendedName>
        <fullName evidence="1">J domain-containing protein</fullName>
    </recommendedName>
</protein>
<dbReference type="PROSITE" id="PS00636">
    <property type="entry name" value="DNAJ_1"/>
    <property type="match status" value="1"/>
</dbReference>
<keyword evidence="3" id="KW-1185">Reference proteome</keyword>
<dbReference type="CDD" id="cd06257">
    <property type="entry name" value="DnaJ"/>
    <property type="match status" value="1"/>
</dbReference>
<dbReference type="InterPro" id="IPR036869">
    <property type="entry name" value="J_dom_sf"/>
</dbReference>
<dbReference type="PANTHER" id="PTHR44137">
    <property type="entry name" value="BNAC03G44070D PROTEIN"/>
    <property type="match status" value="1"/>
</dbReference>
<dbReference type="SMART" id="SM00271">
    <property type="entry name" value="DnaJ"/>
    <property type="match status" value="1"/>
</dbReference>
<evidence type="ECO:0000259" key="1">
    <source>
        <dbReference type="PROSITE" id="PS50076"/>
    </source>
</evidence>
<organism evidence="2 3">
    <name type="scientific">Erythroxylum novogranatense</name>
    <dbReference type="NCBI Taxonomy" id="1862640"/>
    <lineage>
        <taxon>Eukaryota</taxon>
        <taxon>Viridiplantae</taxon>
        <taxon>Streptophyta</taxon>
        <taxon>Embryophyta</taxon>
        <taxon>Tracheophyta</taxon>
        <taxon>Spermatophyta</taxon>
        <taxon>Magnoliopsida</taxon>
        <taxon>eudicotyledons</taxon>
        <taxon>Gunneridae</taxon>
        <taxon>Pentapetalae</taxon>
        <taxon>rosids</taxon>
        <taxon>fabids</taxon>
        <taxon>Malpighiales</taxon>
        <taxon>Erythroxylaceae</taxon>
        <taxon>Erythroxylum</taxon>
    </lineage>
</organism>
<dbReference type="PANTHER" id="PTHR44137:SF13">
    <property type="entry name" value="CHAPERONE DNAJ-DOMAIN SUPERFAMILY PROTEIN"/>
    <property type="match status" value="1"/>
</dbReference>
<dbReference type="PROSITE" id="PS50076">
    <property type="entry name" value="DNAJ_2"/>
    <property type="match status" value="1"/>
</dbReference>
<evidence type="ECO:0000313" key="3">
    <source>
        <dbReference type="Proteomes" id="UP001159364"/>
    </source>
</evidence>
<evidence type="ECO:0000313" key="2">
    <source>
        <dbReference type="EMBL" id="KAJ8766419.1"/>
    </source>
</evidence>
<comment type="caution">
    <text evidence="2">The sequence shown here is derived from an EMBL/GenBank/DDBJ whole genome shotgun (WGS) entry which is preliminary data.</text>
</comment>
<dbReference type="PRINTS" id="PR00625">
    <property type="entry name" value="JDOMAIN"/>
</dbReference>
<reference evidence="2 3" key="1">
    <citation type="submission" date="2021-09" db="EMBL/GenBank/DDBJ databases">
        <title>Genomic insights and catalytic innovation underlie evolution of tropane alkaloids biosynthesis.</title>
        <authorList>
            <person name="Wang Y.-J."/>
            <person name="Tian T."/>
            <person name="Huang J.-P."/>
            <person name="Huang S.-X."/>
        </authorList>
    </citation>
    <scope>NUCLEOTIDE SEQUENCE [LARGE SCALE GENOMIC DNA]</scope>
    <source>
        <strain evidence="2">KIB-2018</strain>
        <tissue evidence="2">Leaf</tissue>
    </source>
</reference>
<gene>
    <name evidence="2" type="ORF">K2173_022478</name>
</gene>